<gene>
    <name evidence="2" type="ORF">J8F10_27970</name>
</gene>
<organism evidence="2 3">
    <name type="scientific">Gemmata palustris</name>
    <dbReference type="NCBI Taxonomy" id="2822762"/>
    <lineage>
        <taxon>Bacteria</taxon>
        <taxon>Pseudomonadati</taxon>
        <taxon>Planctomycetota</taxon>
        <taxon>Planctomycetia</taxon>
        <taxon>Gemmatales</taxon>
        <taxon>Gemmataceae</taxon>
        <taxon>Gemmata</taxon>
    </lineage>
</organism>
<proteinExistence type="predicted"/>
<dbReference type="SUPFAM" id="SSF54001">
    <property type="entry name" value="Cysteine proteinases"/>
    <property type="match status" value="1"/>
</dbReference>
<accession>A0ABS5BZM8</accession>
<name>A0ABS5BZM8_9BACT</name>
<feature type="region of interest" description="Disordered" evidence="1">
    <location>
        <begin position="289"/>
        <end position="322"/>
    </location>
</feature>
<keyword evidence="3" id="KW-1185">Reference proteome</keyword>
<comment type="caution">
    <text evidence="2">The sequence shown here is derived from an EMBL/GenBank/DDBJ whole genome shotgun (WGS) entry which is preliminary data.</text>
</comment>
<sequence length="333" mass="36191">MVPTLVLTLALAPGVDVFGGARADPLGPKAYPPIYVPAEAPSGYLYCPAVDLNTVPRGAAVKYAPKAGDVLLLSDPDPVFNVLYVFARSGKPGHCALVVTMPDGRPGVLESGFSFTPFTRVTPLDYCMNLYAGHIWVRQRETPLTPEQDRRLTEFAAMAEGGKYNLPSFAAQLTLFRARNPIVTRFVGKPVGPGHEYVCVQIVVEALVHAGLVDAKTARPRATYAQDLFYDRSRNPYIDRHPPLAGRGWGEPQLWTPIPGTALRGSDRPRPPAPWIGTDGAHVVHPLPSDGQRPPTPTVVGYAPGAPSVPAAQSPPQRIGYFDRPYRLFSRRR</sequence>
<dbReference type="Proteomes" id="UP000676565">
    <property type="component" value="Unassembled WGS sequence"/>
</dbReference>
<reference evidence="2 3" key="1">
    <citation type="submission" date="2021-04" db="EMBL/GenBank/DDBJ databases">
        <authorList>
            <person name="Ivanova A."/>
        </authorList>
    </citation>
    <scope>NUCLEOTIDE SEQUENCE [LARGE SCALE GENOMIC DNA]</scope>
    <source>
        <strain evidence="2 3">G18</strain>
    </source>
</reference>
<evidence type="ECO:0000256" key="1">
    <source>
        <dbReference type="SAM" id="MobiDB-lite"/>
    </source>
</evidence>
<protein>
    <submittedName>
        <fullName evidence="2">Uncharacterized protein</fullName>
    </submittedName>
</protein>
<dbReference type="InterPro" id="IPR038765">
    <property type="entry name" value="Papain-like_cys_pep_sf"/>
</dbReference>
<evidence type="ECO:0000313" key="3">
    <source>
        <dbReference type="Proteomes" id="UP000676565"/>
    </source>
</evidence>
<feature type="compositionally biased region" description="Low complexity" evidence="1">
    <location>
        <begin position="303"/>
        <end position="317"/>
    </location>
</feature>
<dbReference type="Gene3D" id="3.90.1720.10">
    <property type="entry name" value="endopeptidase domain like (from Nostoc punctiforme)"/>
    <property type="match status" value="1"/>
</dbReference>
<dbReference type="RefSeq" id="WP_210659627.1">
    <property type="nucleotide sequence ID" value="NZ_JAGKQQ010000001.1"/>
</dbReference>
<evidence type="ECO:0000313" key="2">
    <source>
        <dbReference type="EMBL" id="MBP3959100.1"/>
    </source>
</evidence>
<dbReference type="EMBL" id="JAGKQQ010000001">
    <property type="protein sequence ID" value="MBP3959100.1"/>
    <property type="molecule type" value="Genomic_DNA"/>
</dbReference>